<comment type="caution">
    <text evidence="1">The sequence shown here is derived from an EMBL/GenBank/DDBJ whole genome shotgun (WGS) entry which is preliminary data.</text>
</comment>
<reference evidence="1 2" key="1">
    <citation type="submission" date="2024-07" db="EMBL/GenBank/DDBJ databases">
        <title>Section-level genome sequencing and comparative genomics of Aspergillus sections Usti and Cavernicolus.</title>
        <authorList>
            <consortium name="Lawrence Berkeley National Laboratory"/>
            <person name="Nybo J.L."/>
            <person name="Vesth T.C."/>
            <person name="Theobald S."/>
            <person name="Frisvad J.C."/>
            <person name="Larsen T.O."/>
            <person name="Kjaerboelling I."/>
            <person name="Rothschild-Mancinelli K."/>
            <person name="Lyhne E.K."/>
            <person name="Kogle M.E."/>
            <person name="Barry K."/>
            <person name="Clum A."/>
            <person name="Na H."/>
            <person name="Ledsgaard L."/>
            <person name="Lin J."/>
            <person name="Lipzen A."/>
            <person name="Kuo A."/>
            <person name="Riley R."/>
            <person name="Mondo S."/>
            <person name="LaButti K."/>
            <person name="Haridas S."/>
            <person name="Pangalinan J."/>
            <person name="Salamov A.A."/>
            <person name="Simmons B.A."/>
            <person name="Magnuson J.K."/>
            <person name="Chen J."/>
            <person name="Drula E."/>
            <person name="Henrissat B."/>
            <person name="Wiebenga A."/>
            <person name="Lubbers R.J."/>
            <person name="Gomes A.C."/>
            <person name="Macurrencykelacurrency M.R."/>
            <person name="Stajich J."/>
            <person name="Grigoriev I.V."/>
            <person name="Mortensen U.H."/>
            <person name="De vries R.P."/>
            <person name="Baker S.E."/>
            <person name="Andersen M.R."/>
        </authorList>
    </citation>
    <scope>NUCLEOTIDE SEQUENCE [LARGE SCALE GENOMIC DNA]</scope>
    <source>
        <strain evidence="1 2">CBS 756.74</strain>
    </source>
</reference>
<sequence length="70" mass="7698">MCWVVGCKCPGSVPFLERRLSAMCRIVIGRRSGALGSGGHVLRIGEWRRKLARVASGVVLRQSMLFPLCL</sequence>
<dbReference type="GeneID" id="98155040"/>
<dbReference type="Proteomes" id="UP001610444">
    <property type="component" value="Unassembled WGS sequence"/>
</dbReference>
<dbReference type="RefSeq" id="XP_070900332.1">
    <property type="nucleotide sequence ID" value="XM_071039876.1"/>
</dbReference>
<keyword evidence="2" id="KW-1185">Reference proteome</keyword>
<evidence type="ECO:0000313" key="1">
    <source>
        <dbReference type="EMBL" id="KAL2852329.1"/>
    </source>
</evidence>
<accession>A0ABR4KKK6</accession>
<organism evidence="1 2">
    <name type="scientific">Aspergillus pseudodeflectus</name>
    <dbReference type="NCBI Taxonomy" id="176178"/>
    <lineage>
        <taxon>Eukaryota</taxon>
        <taxon>Fungi</taxon>
        <taxon>Dikarya</taxon>
        <taxon>Ascomycota</taxon>
        <taxon>Pezizomycotina</taxon>
        <taxon>Eurotiomycetes</taxon>
        <taxon>Eurotiomycetidae</taxon>
        <taxon>Eurotiales</taxon>
        <taxon>Aspergillaceae</taxon>
        <taxon>Aspergillus</taxon>
        <taxon>Aspergillus subgen. Nidulantes</taxon>
    </lineage>
</organism>
<evidence type="ECO:0000313" key="2">
    <source>
        <dbReference type="Proteomes" id="UP001610444"/>
    </source>
</evidence>
<dbReference type="EMBL" id="JBFXLR010000016">
    <property type="protein sequence ID" value="KAL2852329.1"/>
    <property type="molecule type" value="Genomic_DNA"/>
</dbReference>
<proteinExistence type="predicted"/>
<name>A0ABR4KKK6_9EURO</name>
<gene>
    <name evidence="1" type="ORF">BJX68DRAFT_235326</name>
</gene>
<protein>
    <submittedName>
        <fullName evidence="1">Uncharacterized protein</fullName>
    </submittedName>
</protein>